<feature type="non-terminal residue" evidence="1">
    <location>
        <position position="1"/>
    </location>
</feature>
<name>A0A382F8N9_9ZZZZ</name>
<protein>
    <submittedName>
        <fullName evidence="1">Uncharacterized protein</fullName>
    </submittedName>
</protein>
<dbReference type="EMBL" id="UINC01048256">
    <property type="protein sequence ID" value="SVB58573.1"/>
    <property type="molecule type" value="Genomic_DNA"/>
</dbReference>
<sequence length="535" mass="54827">GNGVEVIVGECINLTESPGIVGLYVSSAIDIAGFQFNISGLTITSAGGGLAEENGFIVSSSSTTVVGFSMTGSTIGANGSVGCMDETACNYDVEATISGSCAYEYDCTGECGGSSVEDECGICNGPGAEIECWDGEMVCDSAECSDEPIYTDVDYETQIQPIFNANCTYYCHTDGGQYQGNLDLTSYRALMAGTSDHGPVVIPGDSENSIIIQKLSDEPPFGDQMPQSGPPYLDAAIISLIAAWIDEGALPGNGGTGDDGGGESCNEGYVDDCSGDGDCCPESWIGDGFADCEDQAYGCDLTCYDGDGGDCFDGDGGGDTGGTDGGGEDIEGCTDSNAENYNPDATIDDGSCTYAPLGELSFGAIDYDTGTLEINLDCEYAVSSFTFDLTGINITGYYGGTTEETGFDISIDGITISGNSTGENLPANSGLLVVLTFDAYTSEEICFSNSNIITYVGIEYEAILDDCLIIEDSDGCVGQIDECGVCGGDGIPDWACDCEGNVEDCAGECGGSAVIDECGVCGGDGIPDGECDCNG</sequence>
<accession>A0A382F8N9</accession>
<dbReference type="AlphaFoldDB" id="A0A382F8N9"/>
<gene>
    <name evidence="1" type="ORF">METZ01_LOCUS211427</name>
</gene>
<feature type="non-terminal residue" evidence="1">
    <location>
        <position position="535"/>
    </location>
</feature>
<reference evidence="1" key="1">
    <citation type="submission" date="2018-05" db="EMBL/GenBank/DDBJ databases">
        <authorList>
            <person name="Lanie J.A."/>
            <person name="Ng W.-L."/>
            <person name="Kazmierczak K.M."/>
            <person name="Andrzejewski T.M."/>
            <person name="Davidsen T.M."/>
            <person name="Wayne K.J."/>
            <person name="Tettelin H."/>
            <person name="Glass J.I."/>
            <person name="Rusch D."/>
            <person name="Podicherti R."/>
            <person name="Tsui H.-C.T."/>
            <person name="Winkler M.E."/>
        </authorList>
    </citation>
    <scope>NUCLEOTIDE SEQUENCE</scope>
</reference>
<proteinExistence type="predicted"/>
<organism evidence="1">
    <name type="scientific">marine metagenome</name>
    <dbReference type="NCBI Taxonomy" id="408172"/>
    <lineage>
        <taxon>unclassified sequences</taxon>
        <taxon>metagenomes</taxon>
        <taxon>ecological metagenomes</taxon>
    </lineage>
</organism>
<evidence type="ECO:0000313" key="1">
    <source>
        <dbReference type="EMBL" id="SVB58573.1"/>
    </source>
</evidence>